<keyword evidence="3" id="KW-1185">Reference proteome</keyword>
<feature type="transmembrane region" description="Helical" evidence="1">
    <location>
        <begin position="108"/>
        <end position="130"/>
    </location>
</feature>
<keyword evidence="1" id="KW-0812">Transmembrane</keyword>
<proteinExistence type="predicted"/>
<keyword evidence="1" id="KW-1133">Transmembrane helix</keyword>
<organism evidence="2 3">
    <name type="scientific">Legionella worsleiensis</name>
    <dbReference type="NCBI Taxonomy" id="45076"/>
    <lineage>
        <taxon>Bacteria</taxon>
        <taxon>Pseudomonadati</taxon>
        <taxon>Pseudomonadota</taxon>
        <taxon>Gammaproteobacteria</taxon>
        <taxon>Legionellales</taxon>
        <taxon>Legionellaceae</taxon>
        <taxon>Legionella</taxon>
    </lineage>
</organism>
<evidence type="ECO:0000313" key="3">
    <source>
        <dbReference type="Proteomes" id="UP000054662"/>
    </source>
</evidence>
<protein>
    <submittedName>
        <fullName evidence="2">Uncharacterized protein</fullName>
    </submittedName>
</protein>
<dbReference type="PATRIC" id="fig|45076.6.peg.2521"/>
<accession>A0A0W1A473</accession>
<feature type="transmembrane region" description="Helical" evidence="1">
    <location>
        <begin position="74"/>
        <end position="96"/>
    </location>
</feature>
<reference evidence="2 3" key="1">
    <citation type="submission" date="2015-11" db="EMBL/GenBank/DDBJ databases">
        <title>Genomic analysis of 38 Legionella species identifies large and diverse effector repertoires.</title>
        <authorList>
            <person name="Burstein D."/>
            <person name="Amaro F."/>
            <person name="Zusman T."/>
            <person name="Lifshitz Z."/>
            <person name="Cohen O."/>
            <person name="Gilbert J.A."/>
            <person name="Pupko T."/>
            <person name="Shuman H.A."/>
            <person name="Segal G."/>
        </authorList>
    </citation>
    <scope>NUCLEOTIDE SEQUENCE [LARGE SCALE GENOMIC DNA]</scope>
    <source>
        <strain evidence="2 3">ATCC 49508</strain>
    </source>
</reference>
<dbReference type="RefSeq" id="WP_058494065.1">
    <property type="nucleotide sequence ID" value="NZ_CBCRUR010000026.1"/>
</dbReference>
<feature type="transmembrane region" description="Helical" evidence="1">
    <location>
        <begin position="177"/>
        <end position="196"/>
    </location>
</feature>
<dbReference type="EMBL" id="LNZC01000029">
    <property type="protein sequence ID" value="KTD76177.1"/>
    <property type="molecule type" value="Genomic_DNA"/>
</dbReference>
<feature type="transmembrane region" description="Helical" evidence="1">
    <location>
        <begin position="39"/>
        <end position="62"/>
    </location>
</feature>
<dbReference type="OrthoDB" id="5653899at2"/>
<name>A0A0W1A473_9GAMM</name>
<comment type="caution">
    <text evidence="2">The sequence shown here is derived from an EMBL/GenBank/DDBJ whole genome shotgun (WGS) entry which is preliminary data.</text>
</comment>
<feature type="transmembrane region" description="Helical" evidence="1">
    <location>
        <begin position="151"/>
        <end position="171"/>
    </location>
</feature>
<keyword evidence="1" id="KW-0472">Membrane</keyword>
<gene>
    <name evidence="2" type="ORF">Lwor_2295</name>
</gene>
<sequence length="370" mass="41366">MLFNLIQKAVAYVKEIQDIGLFGVMADPRLFAAFNGSPFFYVMLPFIGILLLVSAALSGYQLACAENKNFDKWFGFVVATVCSLLACVSMYGSVIATFLQSTFVAGPWFFLTSIVLAGVHQSIMLALNLYRAYESSPGSVQRMHYIQASFSNAHILALLTAISGTITFVMLTPVAPLLGSACALSVVLLTVMNLCWRMIPHNWKLAIKEHVYLNKPEVHHSEHLTQILTLGQTSDKTIFNSRLSQRLFSHTDYAAVVKAMNPQCARQYLKKVINEKIQQLCSQRTLQSDKNVQKKDVLSEILAQLDDDSKEIFKNKLLKRYPMAFQSFWAEKGEVEQIVDAVIGLRFHTQSHPEPEGSECEGIPYPVSIV</sequence>
<evidence type="ECO:0000256" key="1">
    <source>
        <dbReference type="SAM" id="Phobius"/>
    </source>
</evidence>
<evidence type="ECO:0000313" key="2">
    <source>
        <dbReference type="EMBL" id="KTD76177.1"/>
    </source>
</evidence>
<dbReference type="Proteomes" id="UP000054662">
    <property type="component" value="Unassembled WGS sequence"/>
</dbReference>
<dbReference type="AlphaFoldDB" id="A0A0W1A473"/>
<dbReference type="STRING" id="45076.Lwor_2295"/>